<dbReference type="Proteomes" id="UP000566819">
    <property type="component" value="Unassembled WGS sequence"/>
</dbReference>
<organism evidence="2 3">
    <name type="scientific">Cudoniella acicularis</name>
    <dbReference type="NCBI Taxonomy" id="354080"/>
    <lineage>
        <taxon>Eukaryota</taxon>
        <taxon>Fungi</taxon>
        <taxon>Dikarya</taxon>
        <taxon>Ascomycota</taxon>
        <taxon>Pezizomycotina</taxon>
        <taxon>Leotiomycetes</taxon>
        <taxon>Helotiales</taxon>
        <taxon>Tricladiaceae</taxon>
        <taxon>Cudoniella</taxon>
    </lineage>
</organism>
<feature type="region of interest" description="Disordered" evidence="1">
    <location>
        <begin position="1"/>
        <end position="76"/>
    </location>
</feature>
<evidence type="ECO:0000256" key="1">
    <source>
        <dbReference type="SAM" id="MobiDB-lite"/>
    </source>
</evidence>
<keyword evidence="3" id="KW-1185">Reference proteome</keyword>
<evidence type="ECO:0000313" key="2">
    <source>
        <dbReference type="EMBL" id="KAF4633157.1"/>
    </source>
</evidence>
<proteinExistence type="predicted"/>
<evidence type="ECO:0000313" key="3">
    <source>
        <dbReference type="Proteomes" id="UP000566819"/>
    </source>
</evidence>
<protein>
    <submittedName>
        <fullName evidence="2">Uncharacterized protein</fullName>
    </submittedName>
</protein>
<feature type="compositionally biased region" description="Basic and acidic residues" evidence="1">
    <location>
        <begin position="9"/>
        <end position="26"/>
    </location>
</feature>
<name>A0A8H4RRI0_9HELO</name>
<reference evidence="2 3" key="1">
    <citation type="submission" date="2020-03" db="EMBL/GenBank/DDBJ databases">
        <title>Draft Genome Sequence of Cudoniella acicularis.</title>
        <authorList>
            <person name="Buettner E."/>
            <person name="Kellner H."/>
        </authorList>
    </citation>
    <scope>NUCLEOTIDE SEQUENCE [LARGE SCALE GENOMIC DNA]</scope>
    <source>
        <strain evidence="2 3">DSM 108380</strain>
    </source>
</reference>
<gene>
    <name evidence="2" type="ORF">G7Y89_g4961</name>
</gene>
<sequence length="76" mass="8057">MSGSAAPKSTKDQHTFEPDFKAKEMTETDNTWFQKRFGTKEDDKTVAVAAGKASKSGGSGKQNPTKKTGGSKCIAS</sequence>
<dbReference type="EMBL" id="JAAMPI010000283">
    <property type="protein sequence ID" value="KAF4633157.1"/>
    <property type="molecule type" value="Genomic_DNA"/>
</dbReference>
<dbReference type="OrthoDB" id="3526554at2759"/>
<dbReference type="AlphaFoldDB" id="A0A8H4RRI0"/>
<comment type="caution">
    <text evidence="2">The sequence shown here is derived from an EMBL/GenBank/DDBJ whole genome shotgun (WGS) entry which is preliminary data.</text>
</comment>
<accession>A0A8H4RRI0</accession>